<keyword evidence="2" id="KW-1185">Reference proteome</keyword>
<dbReference type="Proteomes" id="UP001642483">
    <property type="component" value="Unassembled WGS sequence"/>
</dbReference>
<evidence type="ECO:0000313" key="2">
    <source>
        <dbReference type="Proteomes" id="UP001642483"/>
    </source>
</evidence>
<dbReference type="EMBL" id="CAWYQH010000152">
    <property type="protein sequence ID" value="CAK8696386.1"/>
    <property type="molecule type" value="Genomic_DNA"/>
</dbReference>
<comment type="caution">
    <text evidence="1">The sequence shown here is derived from an EMBL/GenBank/DDBJ whole genome shotgun (WGS) entry which is preliminary data.</text>
</comment>
<accession>A0ABP0GXC7</accession>
<name>A0ABP0GXC7_CLALP</name>
<proteinExistence type="predicted"/>
<sequence length="84" mass="9946">MTKLGLKMFNLKRHIERHHPDIFKTVLEEKQPKNKEDIQDNSTSKQQMLWVKSETCCFTDQQNSPGCDSCKNSENRCNFKEKNQ</sequence>
<protein>
    <submittedName>
        <fullName evidence="1">Uncharacterized protein</fullName>
    </submittedName>
</protein>
<evidence type="ECO:0000313" key="1">
    <source>
        <dbReference type="EMBL" id="CAK8696386.1"/>
    </source>
</evidence>
<reference evidence="1 2" key="1">
    <citation type="submission" date="2024-02" db="EMBL/GenBank/DDBJ databases">
        <authorList>
            <person name="Daric V."/>
            <person name="Darras S."/>
        </authorList>
    </citation>
    <scope>NUCLEOTIDE SEQUENCE [LARGE SCALE GENOMIC DNA]</scope>
</reference>
<organism evidence="1 2">
    <name type="scientific">Clavelina lepadiformis</name>
    <name type="common">Light-bulb sea squirt</name>
    <name type="synonym">Ascidia lepadiformis</name>
    <dbReference type="NCBI Taxonomy" id="159417"/>
    <lineage>
        <taxon>Eukaryota</taxon>
        <taxon>Metazoa</taxon>
        <taxon>Chordata</taxon>
        <taxon>Tunicata</taxon>
        <taxon>Ascidiacea</taxon>
        <taxon>Aplousobranchia</taxon>
        <taxon>Clavelinidae</taxon>
        <taxon>Clavelina</taxon>
    </lineage>
</organism>
<gene>
    <name evidence="1" type="ORF">CVLEPA_LOCUS29543</name>
</gene>